<protein>
    <submittedName>
        <fullName evidence="2">Uncharacterized protein</fullName>
    </submittedName>
</protein>
<dbReference type="GeneID" id="89955023"/>
<evidence type="ECO:0000313" key="2">
    <source>
        <dbReference type="EMBL" id="KAK4516366.1"/>
    </source>
</evidence>
<dbReference type="Proteomes" id="UP001304243">
    <property type="component" value="Unassembled WGS sequence"/>
</dbReference>
<proteinExistence type="predicted"/>
<accession>A0AAN7I0W9</accession>
<gene>
    <name evidence="2" type="ORF">ATC70_011337</name>
</gene>
<keyword evidence="3" id="KW-1185">Reference proteome</keyword>
<sequence>MQFAQENPGTDQTIVSNDTAGHLSNPEKLESHVVETEDVEDIRVATNSVDSSELTAKIDALAPFEKDAEKASVQLPSATEEEEGPDGGYGWFVVLGAFAVQITSFGVVSSW</sequence>
<name>A0AAN7I0W9_9FUNG</name>
<feature type="compositionally biased region" description="Polar residues" evidence="1">
    <location>
        <begin position="1"/>
        <end position="19"/>
    </location>
</feature>
<comment type="caution">
    <text evidence="2">The sequence shown here is derived from an EMBL/GenBank/DDBJ whole genome shotgun (WGS) entry which is preliminary data.</text>
</comment>
<evidence type="ECO:0000313" key="3">
    <source>
        <dbReference type="Proteomes" id="UP001304243"/>
    </source>
</evidence>
<feature type="compositionally biased region" description="Basic and acidic residues" evidence="1">
    <location>
        <begin position="25"/>
        <end position="34"/>
    </location>
</feature>
<reference evidence="2 3" key="1">
    <citation type="submission" date="2022-11" db="EMBL/GenBank/DDBJ databases">
        <title>Mucor velutinosus strain NIH1002 WGS.</title>
        <authorList>
            <person name="Subramanian P."/>
            <person name="Mullikin J.C."/>
            <person name="Segre J.A."/>
            <person name="Zelazny A.M."/>
        </authorList>
    </citation>
    <scope>NUCLEOTIDE SEQUENCE [LARGE SCALE GENOMIC DNA]</scope>
    <source>
        <strain evidence="2 3">NIH1002</strain>
    </source>
</reference>
<dbReference type="EMBL" id="JASEJX010000014">
    <property type="protein sequence ID" value="KAK4516366.1"/>
    <property type="molecule type" value="Genomic_DNA"/>
</dbReference>
<feature type="region of interest" description="Disordered" evidence="1">
    <location>
        <begin position="1"/>
        <end position="34"/>
    </location>
</feature>
<dbReference type="AlphaFoldDB" id="A0AAN7I0W9"/>
<evidence type="ECO:0000256" key="1">
    <source>
        <dbReference type="SAM" id="MobiDB-lite"/>
    </source>
</evidence>
<dbReference type="RefSeq" id="XP_064683032.1">
    <property type="nucleotide sequence ID" value="XM_064830530.1"/>
</dbReference>
<organism evidence="2 3">
    <name type="scientific">Mucor velutinosus</name>
    <dbReference type="NCBI Taxonomy" id="708070"/>
    <lineage>
        <taxon>Eukaryota</taxon>
        <taxon>Fungi</taxon>
        <taxon>Fungi incertae sedis</taxon>
        <taxon>Mucoromycota</taxon>
        <taxon>Mucoromycotina</taxon>
        <taxon>Mucoromycetes</taxon>
        <taxon>Mucorales</taxon>
        <taxon>Mucorineae</taxon>
        <taxon>Mucoraceae</taxon>
        <taxon>Mucor</taxon>
    </lineage>
</organism>